<dbReference type="PROSITE" id="PS00463">
    <property type="entry name" value="ZN2_CY6_FUNGAL_1"/>
    <property type="match status" value="1"/>
</dbReference>
<feature type="region of interest" description="Disordered" evidence="2">
    <location>
        <begin position="1"/>
        <end position="20"/>
    </location>
</feature>
<dbReference type="Gene3D" id="4.10.240.10">
    <property type="entry name" value="Zn(2)-C6 fungal-type DNA-binding domain"/>
    <property type="match status" value="1"/>
</dbReference>
<sequence length="374" mass="41228">MLQSPSPLSSVSNKHRSACERCRRQKLRCERRSTGQEVCDRCRRANAECTTFPISRMGRPAHVGRQHPECRTRKSSAASSGSEEDQLLTPVTVSDWLAVDSPQLPEMDSFLWLDETLRASATAPFPPQDLEPGLLDLGDPTTTTTTSTASLLPPDDTLFATDNIGQADWTRQLLQLNFHLHHLRSHHSDYHSAQLVTSMVTQSRQFLCLIRKLPRRLTDLPTCLSVLACYMNLVRFCQNVFARVHTSLQVGDFATVSSAVLELHIGSISLGEDMELQIFVLIQVVTYLLGTLGKELGLPAEHSINRTKPGDSRVLAEILTPALVGLIICKEKCDPAGSATPHCSTGTAIEALREEIRTLKSALSNMMHGVSPIL</sequence>
<protein>
    <recommendedName>
        <fullName evidence="3">Zn(2)-C6 fungal-type domain-containing protein</fullName>
    </recommendedName>
</protein>
<keyword evidence="5" id="KW-1185">Reference proteome</keyword>
<proteinExistence type="predicted"/>
<dbReference type="InterPro" id="IPR036864">
    <property type="entry name" value="Zn2-C6_fun-type_DNA-bd_sf"/>
</dbReference>
<keyword evidence="1" id="KW-0539">Nucleus</keyword>
<evidence type="ECO:0000256" key="2">
    <source>
        <dbReference type="SAM" id="MobiDB-lite"/>
    </source>
</evidence>
<organism evidence="4 5">
    <name type="scientific">Aplosporella prunicola CBS 121167</name>
    <dbReference type="NCBI Taxonomy" id="1176127"/>
    <lineage>
        <taxon>Eukaryota</taxon>
        <taxon>Fungi</taxon>
        <taxon>Dikarya</taxon>
        <taxon>Ascomycota</taxon>
        <taxon>Pezizomycotina</taxon>
        <taxon>Dothideomycetes</taxon>
        <taxon>Dothideomycetes incertae sedis</taxon>
        <taxon>Botryosphaeriales</taxon>
        <taxon>Aplosporellaceae</taxon>
        <taxon>Aplosporella</taxon>
    </lineage>
</organism>
<dbReference type="InterPro" id="IPR001138">
    <property type="entry name" value="Zn2Cys6_DnaBD"/>
</dbReference>
<dbReference type="GeneID" id="54304796"/>
<name>A0A6A6B3K1_9PEZI</name>
<reference evidence="4" key="1">
    <citation type="journal article" date="2020" name="Stud. Mycol.">
        <title>101 Dothideomycetes genomes: a test case for predicting lifestyles and emergence of pathogens.</title>
        <authorList>
            <person name="Haridas S."/>
            <person name="Albert R."/>
            <person name="Binder M."/>
            <person name="Bloem J."/>
            <person name="Labutti K."/>
            <person name="Salamov A."/>
            <person name="Andreopoulos B."/>
            <person name="Baker S."/>
            <person name="Barry K."/>
            <person name="Bills G."/>
            <person name="Bluhm B."/>
            <person name="Cannon C."/>
            <person name="Castanera R."/>
            <person name="Culley D."/>
            <person name="Daum C."/>
            <person name="Ezra D."/>
            <person name="Gonzalez J."/>
            <person name="Henrissat B."/>
            <person name="Kuo A."/>
            <person name="Liang C."/>
            <person name="Lipzen A."/>
            <person name="Lutzoni F."/>
            <person name="Magnuson J."/>
            <person name="Mondo S."/>
            <person name="Nolan M."/>
            <person name="Ohm R."/>
            <person name="Pangilinan J."/>
            <person name="Park H.-J."/>
            <person name="Ramirez L."/>
            <person name="Alfaro M."/>
            <person name="Sun H."/>
            <person name="Tritt A."/>
            <person name="Yoshinaga Y."/>
            <person name="Zwiers L.-H."/>
            <person name="Turgeon B."/>
            <person name="Goodwin S."/>
            <person name="Spatafora J."/>
            <person name="Crous P."/>
            <person name="Grigoriev I."/>
        </authorList>
    </citation>
    <scope>NUCLEOTIDE SEQUENCE</scope>
    <source>
        <strain evidence="4">CBS 121167</strain>
    </source>
</reference>
<dbReference type="Pfam" id="PF00172">
    <property type="entry name" value="Zn_clus"/>
    <property type="match status" value="1"/>
</dbReference>
<dbReference type="SUPFAM" id="SSF57701">
    <property type="entry name" value="Zn2/Cys6 DNA-binding domain"/>
    <property type="match status" value="1"/>
</dbReference>
<evidence type="ECO:0000313" key="5">
    <source>
        <dbReference type="Proteomes" id="UP000799438"/>
    </source>
</evidence>
<evidence type="ECO:0000313" key="4">
    <source>
        <dbReference type="EMBL" id="KAF2138630.1"/>
    </source>
</evidence>
<dbReference type="OrthoDB" id="4222821at2759"/>
<dbReference type="PROSITE" id="PS50048">
    <property type="entry name" value="ZN2_CY6_FUNGAL_2"/>
    <property type="match status" value="1"/>
</dbReference>
<dbReference type="GO" id="GO:0008270">
    <property type="term" value="F:zinc ion binding"/>
    <property type="evidence" value="ECO:0007669"/>
    <property type="project" value="InterPro"/>
</dbReference>
<feature type="domain" description="Zn(2)-C6 fungal-type" evidence="3">
    <location>
        <begin position="18"/>
        <end position="51"/>
    </location>
</feature>
<feature type="region of interest" description="Disordered" evidence="2">
    <location>
        <begin position="59"/>
        <end position="85"/>
    </location>
</feature>
<dbReference type="EMBL" id="ML995496">
    <property type="protein sequence ID" value="KAF2138630.1"/>
    <property type="molecule type" value="Genomic_DNA"/>
</dbReference>
<dbReference type="CDD" id="cd00067">
    <property type="entry name" value="GAL4"/>
    <property type="match status" value="1"/>
</dbReference>
<dbReference type="AlphaFoldDB" id="A0A6A6B3K1"/>
<gene>
    <name evidence="4" type="ORF">K452DRAFT_89402</name>
</gene>
<dbReference type="Proteomes" id="UP000799438">
    <property type="component" value="Unassembled WGS sequence"/>
</dbReference>
<dbReference type="RefSeq" id="XP_033394343.1">
    <property type="nucleotide sequence ID" value="XM_033547289.1"/>
</dbReference>
<dbReference type="GO" id="GO:0000981">
    <property type="term" value="F:DNA-binding transcription factor activity, RNA polymerase II-specific"/>
    <property type="evidence" value="ECO:0007669"/>
    <property type="project" value="InterPro"/>
</dbReference>
<accession>A0A6A6B3K1</accession>
<evidence type="ECO:0000259" key="3">
    <source>
        <dbReference type="PROSITE" id="PS50048"/>
    </source>
</evidence>
<evidence type="ECO:0000256" key="1">
    <source>
        <dbReference type="ARBA" id="ARBA00023242"/>
    </source>
</evidence>
<feature type="compositionally biased region" description="Polar residues" evidence="2">
    <location>
        <begin position="1"/>
        <end position="12"/>
    </location>
</feature>